<dbReference type="Pfam" id="PF02384">
    <property type="entry name" value="N6_Mtase"/>
    <property type="match status" value="1"/>
</dbReference>
<evidence type="ECO:0000313" key="15">
    <source>
        <dbReference type="EMBL" id="TWU08377.1"/>
    </source>
</evidence>
<proteinExistence type="inferred from homology"/>
<dbReference type="Proteomes" id="UP000320176">
    <property type="component" value="Unassembled WGS sequence"/>
</dbReference>
<comment type="similarity">
    <text evidence="1">Belongs to the N(4)/N(6)-methyltransferase family.</text>
</comment>
<gene>
    <name evidence="15" type="primary">hsdM_1</name>
    <name evidence="15" type="ORF">Pla52n_09590</name>
</gene>
<accession>A0A5C6B9H8</accession>
<comment type="catalytic activity">
    <reaction evidence="9">
        <text>a 2'-deoxyadenosine in DNA + S-adenosyl-L-methionine = an N(6)-methyl-2'-deoxyadenosine in DNA + S-adenosyl-L-homocysteine + H(+)</text>
        <dbReference type="Rhea" id="RHEA:15197"/>
        <dbReference type="Rhea" id="RHEA-COMP:12418"/>
        <dbReference type="Rhea" id="RHEA-COMP:12419"/>
        <dbReference type="ChEBI" id="CHEBI:15378"/>
        <dbReference type="ChEBI" id="CHEBI:57856"/>
        <dbReference type="ChEBI" id="CHEBI:59789"/>
        <dbReference type="ChEBI" id="CHEBI:90615"/>
        <dbReference type="ChEBI" id="CHEBI:90616"/>
        <dbReference type="EC" id="2.1.1.72"/>
    </reaction>
</comment>
<feature type="domain" description="Type I restriction modification DNA specificity" evidence="11">
    <location>
        <begin position="524"/>
        <end position="592"/>
    </location>
</feature>
<evidence type="ECO:0000259" key="14">
    <source>
        <dbReference type="Pfam" id="PF12161"/>
    </source>
</evidence>
<dbReference type="InterPro" id="IPR000055">
    <property type="entry name" value="Restrct_endonuc_typeI_TRD"/>
</dbReference>
<feature type="region of interest" description="Disordered" evidence="10">
    <location>
        <begin position="1"/>
        <end position="25"/>
    </location>
</feature>
<dbReference type="EC" id="2.1.1.72" evidence="3"/>
<dbReference type="InterPro" id="IPR038333">
    <property type="entry name" value="T1MK-like_N_sf"/>
</dbReference>
<evidence type="ECO:0000256" key="5">
    <source>
        <dbReference type="ARBA" id="ARBA00022679"/>
    </source>
</evidence>
<name>A0A5C6B9H8_9BACT</name>
<dbReference type="PROSITE" id="PS00092">
    <property type="entry name" value="N6_MTASE"/>
    <property type="match status" value="1"/>
</dbReference>
<dbReference type="GO" id="GO:0009307">
    <property type="term" value="P:DNA restriction-modification system"/>
    <property type="evidence" value="ECO:0007669"/>
    <property type="project" value="UniProtKB-KW"/>
</dbReference>
<dbReference type="PANTHER" id="PTHR42933">
    <property type="entry name" value="SLR6095 PROTEIN"/>
    <property type="match status" value="1"/>
</dbReference>
<dbReference type="InterPro" id="IPR007421">
    <property type="entry name" value="Schlafen_AlbA_2_dom"/>
</dbReference>
<dbReference type="GO" id="GO:0032259">
    <property type="term" value="P:methylation"/>
    <property type="evidence" value="ECO:0007669"/>
    <property type="project" value="UniProtKB-KW"/>
</dbReference>
<keyword evidence="7" id="KW-0680">Restriction system</keyword>
<dbReference type="AlphaFoldDB" id="A0A5C6B9H8"/>
<evidence type="ECO:0000256" key="2">
    <source>
        <dbReference type="ARBA" id="ARBA00010923"/>
    </source>
</evidence>
<dbReference type="PRINTS" id="PR00507">
    <property type="entry name" value="N12N6MTFRASE"/>
</dbReference>
<feature type="domain" description="Schlafen AlbA-2" evidence="13">
    <location>
        <begin position="636"/>
        <end position="768"/>
    </location>
</feature>
<dbReference type="InterPro" id="IPR002052">
    <property type="entry name" value="DNA_methylase_N6_adenine_CS"/>
</dbReference>
<feature type="domain" description="DNA methylase adenine-specific" evidence="12">
    <location>
        <begin position="150"/>
        <end position="453"/>
    </location>
</feature>
<dbReference type="RefSeq" id="WP_146518426.1">
    <property type="nucleotide sequence ID" value="NZ_CP151726.1"/>
</dbReference>
<dbReference type="Gene3D" id="1.20.1260.30">
    <property type="match status" value="2"/>
</dbReference>
<evidence type="ECO:0000256" key="10">
    <source>
        <dbReference type="SAM" id="MobiDB-lite"/>
    </source>
</evidence>
<evidence type="ECO:0000256" key="8">
    <source>
        <dbReference type="ARBA" id="ARBA00023125"/>
    </source>
</evidence>
<sequence length="783" mass="87902">MGQPKAMENTDSKSTEPLQHEQDGGDLNEIEQKLWNAVERLRINSGLKFDEYAKMVLGLIFLGYANKQATKDEPFGDVIILPSVASWNHLLAQPDSQIGDALNKAMVAVEFENQRLDGVLTQSDYNRPHTPPLADLLRLFSEASSNTSVNTFASFYEFFLDRFARASGERSGEFSTPQEIATLLIELVKPQQGMSVYDPCVGTAGFLREAMRYASRSELGGHRLSLFGQEINQEILSIGRIHLAVNGELDADLRLGNTLIDARHTDHDRLMQFDRAIANPPFSVSVHGADLEDDPFGRFRYGIPPRSTADFAFIQHMIAALKPDGIMAVVAPHGVLFRGGREGKIRQGILEDDLLEAIIGLPPALFYGTGISAAVLVINKSKPPERVGKVLFINADRDFEREGKLNTLQPEHIKRITTTFDEYADVERFSRVVEMDEIRANSFNLNIPRYADSSPLAGLVTQYDNFAKHTIKELAVEVNRAKRGGEFEDKPNSVYVPMTGKRSTDNLEELGEKHDRYYQVVLNEQAINSYVAQFLGTSVGQHALSVMTVGSVIQRLSKDDLHECIIAVPDLETQQEIVTTHRKLSALKAAINEFDQELSLNPTGLTEFQKQLDSMLSVIGGLSEADHLRSIIRQGESKTVEFKETFSLDLKKETKEKYIEEASLKTVVAFLNSDGGILLVGVSDDEKIVGIDAELKKFHKDVLDKFLLHFKNTMRQRVGEEFYPFINYQIAEAEERRVLVVECKQAERPCFLDEKVFYVRTNPATDKLEGTKQYEYIKHRFGG</sequence>
<dbReference type="PANTHER" id="PTHR42933:SF3">
    <property type="entry name" value="TYPE I RESTRICTION ENZYME MJAVIII METHYLASE SUBUNIT"/>
    <property type="match status" value="1"/>
</dbReference>
<evidence type="ECO:0000256" key="1">
    <source>
        <dbReference type="ARBA" id="ARBA00006594"/>
    </source>
</evidence>
<dbReference type="Pfam" id="PF04326">
    <property type="entry name" value="SLFN_AlbA_2"/>
    <property type="match status" value="1"/>
</dbReference>
<dbReference type="Gene3D" id="3.40.50.150">
    <property type="entry name" value="Vaccinia Virus protein VP39"/>
    <property type="match status" value="1"/>
</dbReference>
<dbReference type="Gene3D" id="3.90.220.20">
    <property type="entry name" value="DNA methylase specificity domains"/>
    <property type="match status" value="1"/>
</dbReference>
<comment type="caution">
    <text evidence="15">The sequence shown here is derived from an EMBL/GenBank/DDBJ whole genome shotgun (WGS) entry which is preliminary data.</text>
</comment>
<feature type="compositionally biased region" description="Basic and acidic residues" evidence="10">
    <location>
        <begin position="8"/>
        <end position="23"/>
    </location>
</feature>
<dbReference type="EMBL" id="SJPN01000001">
    <property type="protein sequence ID" value="TWU08377.1"/>
    <property type="molecule type" value="Genomic_DNA"/>
</dbReference>
<dbReference type="InterPro" id="IPR051537">
    <property type="entry name" value="DNA_Adenine_Mtase"/>
</dbReference>
<evidence type="ECO:0000256" key="4">
    <source>
        <dbReference type="ARBA" id="ARBA00022603"/>
    </source>
</evidence>
<evidence type="ECO:0000256" key="3">
    <source>
        <dbReference type="ARBA" id="ARBA00011900"/>
    </source>
</evidence>
<dbReference type="SUPFAM" id="SSF53335">
    <property type="entry name" value="S-adenosyl-L-methionine-dependent methyltransferases"/>
    <property type="match status" value="1"/>
</dbReference>
<evidence type="ECO:0000313" key="16">
    <source>
        <dbReference type="Proteomes" id="UP000320176"/>
    </source>
</evidence>
<dbReference type="GO" id="GO:0008170">
    <property type="term" value="F:N-methyltransferase activity"/>
    <property type="evidence" value="ECO:0007669"/>
    <property type="project" value="InterPro"/>
</dbReference>
<dbReference type="SUPFAM" id="SSF116734">
    <property type="entry name" value="DNA methylase specificity domain"/>
    <property type="match status" value="1"/>
</dbReference>
<keyword evidence="16" id="KW-1185">Reference proteome</keyword>
<comment type="similarity">
    <text evidence="2">Belongs to the type-I restriction system S methylase family.</text>
</comment>
<keyword evidence="8" id="KW-0238">DNA-binding</keyword>
<dbReference type="InterPro" id="IPR003356">
    <property type="entry name" value="DNA_methylase_A-5"/>
</dbReference>
<protein>
    <recommendedName>
        <fullName evidence="3">site-specific DNA-methyltransferase (adenine-specific)</fullName>
        <ecNumber evidence="3">2.1.1.72</ecNumber>
    </recommendedName>
</protein>
<dbReference type="InterPro" id="IPR029063">
    <property type="entry name" value="SAM-dependent_MTases_sf"/>
</dbReference>
<evidence type="ECO:0000256" key="7">
    <source>
        <dbReference type="ARBA" id="ARBA00022747"/>
    </source>
</evidence>
<dbReference type="Pfam" id="PF01420">
    <property type="entry name" value="Methylase_S"/>
    <property type="match status" value="1"/>
</dbReference>
<dbReference type="Gene3D" id="3.30.950.30">
    <property type="entry name" value="Schlafen, AAA domain"/>
    <property type="match status" value="1"/>
</dbReference>
<organism evidence="15 16">
    <name type="scientific">Stieleria varia</name>
    <dbReference type="NCBI Taxonomy" id="2528005"/>
    <lineage>
        <taxon>Bacteria</taxon>
        <taxon>Pseudomonadati</taxon>
        <taxon>Planctomycetota</taxon>
        <taxon>Planctomycetia</taxon>
        <taxon>Pirellulales</taxon>
        <taxon>Pirellulaceae</taxon>
        <taxon>Stieleria</taxon>
    </lineage>
</organism>
<dbReference type="GO" id="GO:0009007">
    <property type="term" value="F:site-specific DNA-methyltransferase (adenine-specific) activity"/>
    <property type="evidence" value="ECO:0007669"/>
    <property type="project" value="UniProtKB-EC"/>
</dbReference>
<evidence type="ECO:0000259" key="13">
    <source>
        <dbReference type="Pfam" id="PF04326"/>
    </source>
</evidence>
<dbReference type="InterPro" id="IPR038461">
    <property type="entry name" value="Schlafen_AlbA_2_dom_sf"/>
</dbReference>
<evidence type="ECO:0000256" key="9">
    <source>
        <dbReference type="ARBA" id="ARBA00047942"/>
    </source>
</evidence>
<evidence type="ECO:0000259" key="12">
    <source>
        <dbReference type="Pfam" id="PF02384"/>
    </source>
</evidence>
<dbReference type="GO" id="GO:0003677">
    <property type="term" value="F:DNA binding"/>
    <property type="evidence" value="ECO:0007669"/>
    <property type="project" value="UniProtKB-KW"/>
</dbReference>
<feature type="domain" description="N6 adenine-specific DNA methyltransferase N-terminal" evidence="14">
    <location>
        <begin position="30"/>
        <end position="128"/>
    </location>
</feature>
<dbReference type="InterPro" id="IPR022749">
    <property type="entry name" value="D12N6_MeTrfase_N"/>
</dbReference>
<keyword evidence="6" id="KW-0949">S-adenosyl-L-methionine</keyword>
<keyword evidence="5 15" id="KW-0808">Transferase</keyword>
<evidence type="ECO:0000256" key="6">
    <source>
        <dbReference type="ARBA" id="ARBA00022691"/>
    </source>
</evidence>
<dbReference type="InterPro" id="IPR044946">
    <property type="entry name" value="Restrct_endonuc_typeI_TRD_sf"/>
</dbReference>
<reference evidence="15 16" key="1">
    <citation type="submission" date="2019-02" db="EMBL/GenBank/DDBJ databases">
        <title>Deep-cultivation of Planctomycetes and their phenomic and genomic characterization uncovers novel biology.</title>
        <authorList>
            <person name="Wiegand S."/>
            <person name="Jogler M."/>
            <person name="Boedeker C."/>
            <person name="Pinto D."/>
            <person name="Vollmers J."/>
            <person name="Rivas-Marin E."/>
            <person name="Kohn T."/>
            <person name="Peeters S.H."/>
            <person name="Heuer A."/>
            <person name="Rast P."/>
            <person name="Oberbeckmann S."/>
            <person name="Bunk B."/>
            <person name="Jeske O."/>
            <person name="Meyerdierks A."/>
            <person name="Storesund J.E."/>
            <person name="Kallscheuer N."/>
            <person name="Luecker S."/>
            <person name="Lage O.M."/>
            <person name="Pohl T."/>
            <person name="Merkel B.J."/>
            <person name="Hornburger P."/>
            <person name="Mueller R.-W."/>
            <person name="Bruemmer F."/>
            <person name="Labrenz M."/>
            <person name="Spormann A.M."/>
            <person name="Op Den Camp H."/>
            <person name="Overmann J."/>
            <person name="Amann R."/>
            <person name="Jetten M.S.M."/>
            <person name="Mascher T."/>
            <person name="Medema M.H."/>
            <person name="Devos D.P."/>
            <person name="Kaster A.-K."/>
            <person name="Ovreas L."/>
            <person name="Rohde M."/>
            <person name="Galperin M.Y."/>
            <person name="Jogler C."/>
        </authorList>
    </citation>
    <scope>NUCLEOTIDE SEQUENCE [LARGE SCALE GENOMIC DNA]</scope>
    <source>
        <strain evidence="15 16">Pla52n</strain>
    </source>
</reference>
<dbReference type="OrthoDB" id="9814572at2"/>
<keyword evidence="4 15" id="KW-0489">Methyltransferase</keyword>
<dbReference type="Pfam" id="PF12161">
    <property type="entry name" value="HsdM_N"/>
    <property type="match status" value="1"/>
</dbReference>
<evidence type="ECO:0000259" key="11">
    <source>
        <dbReference type="Pfam" id="PF01420"/>
    </source>
</evidence>